<gene>
    <name evidence="2" type="ORF">FEE95_00970</name>
</gene>
<organism evidence="2 3">
    <name type="scientific">Maribacter algarum</name>
    <name type="common">ex Zhang et al. 2020</name>
    <dbReference type="NCBI Taxonomy" id="2578118"/>
    <lineage>
        <taxon>Bacteria</taxon>
        <taxon>Pseudomonadati</taxon>
        <taxon>Bacteroidota</taxon>
        <taxon>Flavobacteriia</taxon>
        <taxon>Flavobacteriales</taxon>
        <taxon>Flavobacteriaceae</taxon>
        <taxon>Maribacter</taxon>
    </lineage>
</organism>
<dbReference type="AlphaFoldDB" id="A0A5S3PT00"/>
<protein>
    <submittedName>
        <fullName evidence="2">DUF4071 domain-containing protein</fullName>
    </submittedName>
</protein>
<name>A0A5S3PT00_9FLAO</name>
<reference evidence="2 3" key="1">
    <citation type="submission" date="2019-05" db="EMBL/GenBank/DDBJ databases">
        <authorList>
            <person name="Zhang J.-Y."/>
            <person name="Feg X."/>
            <person name="Du Z.-J."/>
        </authorList>
    </citation>
    <scope>NUCLEOTIDE SEQUENCE [LARGE SCALE GENOMIC DNA]</scope>
    <source>
        <strain evidence="2 3">RZ26</strain>
    </source>
</reference>
<dbReference type="SUPFAM" id="SSF48452">
    <property type="entry name" value="TPR-like"/>
    <property type="match status" value="1"/>
</dbReference>
<dbReference type="Gene3D" id="1.25.40.10">
    <property type="entry name" value="Tetratricopeptide repeat domain"/>
    <property type="match status" value="1"/>
</dbReference>
<proteinExistence type="predicted"/>
<dbReference type="InterPro" id="IPR011990">
    <property type="entry name" value="TPR-like_helical_dom_sf"/>
</dbReference>
<evidence type="ECO:0000313" key="2">
    <source>
        <dbReference type="EMBL" id="TMM58028.1"/>
    </source>
</evidence>
<dbReference type="EMBL" id="VATY01000001">
    <property type="protein sequence ID" value="TMM58028.1"/>
    <property type="molecule type" value="Genomic_DNA"/>
</dbReference>
<feature type="domain" description="MAP3K TRAFs-binding" evidence="1">
    <location>
        <begin position="80"/>
        <end position="430"/>
    </location>
</feature>
<sequence>MKPLCFVLMPFGIKLDKSGREVDFNNIYESLIKKAIEECGMEPIRADEELLGGTIHKPMFERLVLCDYAIADLTSLNANVFYELGLRHAIKAHTTIPIFAFDADLPFDLKMQRTLPYQLDNQGKLLNIDATKKTLVSHLNACKEESRVDSPVFQLIEGWKVSHNLAHEKTDIFREQAIYENDIKEKLFNARLKGKEEVLKMFKDLHPINQKSVGVVVDLFLSLRGVKAWEEMIACYNAMDAPLKKSKMIREQLGLAFNRNDESEKARKVLEEILKEYGSDPETNGILGRVFKDLFDKAEKDKDELRAKGYLEKAIKCYKDGFDADWRDAYPGVNLVTLLERKGDEKMLEEYLPIVQFAVRRKIESSSPDYWDLATLSELNVIENDYEEASKLLSEAITLIPPQETWMLETTLNNFEIIDKSRQENGIHEKALASLISEFKKYLG</sequence>
<evidence type="ECO:0000259" key="1">
    <source>
        <dbReference type="Pfam" id="PF13281"/>
    </source>
</evidence>
<dbReference type="RefSeq" id="WP_138655961.1">
    <property type="nucleotide sequence ID" value="NZ_VATY01000001.1"/>
</dbReference>
<accession>A0A5S3PT00</accession>
<dbReference type="OrthoDB" id="9815193at2"/>
<comment type="caution">
    <text evidence="2">The sequence shown here is derived from an EMBL/GenBank/DDBJ whole genome shotgun (WGS) entry which is preliminary data.</text>
</comment>
<dbReference type="InterPro" id="IPR025136">
    <property type="entry name" value="MAP3K_TRAF-bd"/>
</dbReference>
<dbReference type="Pfam" id="PF13281">
    <property type="entry name" value="MAP3K_TRAF_bd"/>
    <property type="match status" value="1"/>
</dbReference>
<evidence type="ECO:0000313" key="3">
    <source>
        <dbReference type="Proteomes" id="UP000310314"/>
    </source>
</evidence>
<keyword evidence="3" id="KW-1185">Reference proteome</keyword>
<dbReference type="Proteomes" id="UP000310314">
    <property type="component" value="Unassembled WGS sequence"/>
</dbReference>